<proteinExistence type="predicted"/>
<dbReference type="InterPro" id="IPR022385">
    <property type="entry name" value="Rhs_assc_core"/>
</dbReference>
<dbReference type="Gene3D" id="2.180.10.10">
    <property type="entry name" value="RHS repeat-associated core"/>
    <property type="match status" value="2"/>
</dbReference>
<dbReference type="InterPro" id="IPR006530">
    <property type="entry name" value="YD"/>
</dbReference>
<feature type="region of interest" description="Disordered" evidence="1">
    <location>
        <begin position="1627"/>
        <end position="1654"/>
    </location>
</feature>
<gene>
    <name evidence="3" type="ORF">CLV40_10797</name>
</gene>
<evidence type="ECO:0000259" key="2">
    <source>
        <dbReference type="Pfam" id="PF21527"/>
    </source>
</evidence>
<name>A0A2S6GQC6_9PSEU</name>
<dbReference type="EMBL" id="PTIX01000007">
    <property type="protein sequence ID" value="PPK67434.1"/>
    <property type="molecule type" value="Genomic_DNA"/>
</dbReference>
<organism evidence="3 4">
    <name type="scientific">Actinokineospora auranticolor</name>
    <dbReference type="NCBI Taxonomy" id="155976"/>
    <lineage>
        <taxon>Bacteria</taxon>
        <taxon>Bacillati</taxon>
        <taxon>Actinomycetota</taxon>
        <taxon>Actinomycetes</taxon>
        <taxon>Pseudonocardiales</taxon>
        <taxon>Pseudonocardiaceae</taxon>
        <taxon>Actinokineospora</taxon>
    </lineage>
</organism>
<feature type="domain" description="Putative adhesin Stv" evidence="2">
    <location>
        <begin position="2035"/>
        <end position="2139"/>
    </location>
</feature>
<feature type="region of interest" description="Disordered" evidence="1">
    <location>
        <begin position="1920"/>
        <end position="1952"/>
    </location>
</feature>
<dbReference type="Proteomes" id="UP000239203">
    <property type="component" value="Unassembled WGS sequence"/>
</dbReference>
<protein>
    <submittedName>
        <fullName evidence="3">RHS repeat-associated protein</fullName>
    </submittedName>
</protein>
<dbReference type="InterPro" id="IPR049002">
    <property type="entry name" value="Stv"/>
</dbReference>
<dbReference type="InterPro" id="IPR050708">
    <property type="entry name" value="T6SS_VgrG/RHS"/>
</dbReference>
<dbReference type="PANTHER" id="PTHR32305">
    <property type="match status" value="1"/>
</dbReference>
<feature type="region of interest" description="Disordered" evidence="1">
    <location>
        <begin position="2013"/>
        <end position="2032"/>
    </location>
</feature>
<feature type="compositionally biased region" description="Polar residues" evidence="1">
    <location>
        <begin position="1645"/>
        <end position="1654"/>
    </location>
</feature>
<evidence type="ECO:0000313" key="4">
    <source>
        <dbReference type="Proteomes" id="UP000239203"/>
    </source>
</evidence>
<feature type="compositionally biased region" description="Low complexity" evidence="1">
    <location>
        <begin position="1627"/>
        <end position="1639"/>
    </location>
</feature>
<keyword evidence="4" id="KW-1185">Reference proteome</keyword>
<dbReference type="NCBIfam" id="TIGR03696">
    <property type="entry name" value="Rhs_assc_core"/>
    <property type="match status" value="1"/>
</dbReference>
<accession>A0A2S6GQC6</accession>
<sequence length="2140" mass="227616">MIHRPSLFAVLLSAHRKLASRRALVASIIVVLTTTLMSVPVTRAVAAGPRPPKVNAARVVPTTELKTTPLKPPAAPPPARSAATAWPAAAEAVVVPSDPRSRVAARADRTPVTITTAGSAKSLSTKGSVRVKVADRASTERAGVVGVLLSVSPASAADPGPVSVGLDYSGFRDAIGGDFAGRLRMVQLPACALTTPEAPACRTHSPIPSRNDSNAKTLSADVALPTAGAAAKAPEPVVLAAVAGAEGPSGSFAATPLSPAGSWSVDGNSGAFTWSYPVPVQTPAAGGAPAVALSYNSSSVDGRTSTTNGQSSWVGQGWDYDPGFVERTYRTCADDKTLPAAQQTGDLCWSGHLMTMSLNGRTVSLVRDDTTGAWHPQSDDGSRVELVEDTAPGNNGTYRGQFWKITTTDGTQYFFGRTRGPGHTNQERTNSAYPVRVYSPRNGDPCYNSAGFAQSWCDMGWRWNLDYVVDPRGNAMAYYYDPETNYYGANNQNTGVVYTRGGTLKRIDYGLRLIGGSIYTQTTPNQVVFTTAERCVPAGGFTCDPAQFTVANALKWPDTPVDQNCGASGSCANHAPTFWSRKRLTTITTYYNTGQGPVPVDSVQLGQDLPAVADSELRLDSLTHTGHVGGTITQPAVRFTSQVYDNRVQGYGNMSGLAHWRLTNIQGDTGLIITVKYSDKDCTATTVPTNLSANTSRCFPVYRTLPGNQNPTLDFFHKYVVTQVLAQDRNQYSPDQQTDYTYLGGAAWHYDDNELVKPEYRTYGQFRGYRTVEVRSGDNTHVVEANAPPDKRTLTRTTYYTGMDQDILPNNARRSTSFTNSLNESVVDTDQLAGSAHEIQTFDGDGGSRVSTALSNGVVIGTTATRGRAGLDPAKATLVGTQRSRSITDLAAGGTRSSGTLNRYDTLGRVVSTTETADGLPSMCTTNTYADNTTSWIRSLVSEVLVSQQECPTNGAAPAPVVSGARTLFDGSAALGQVPGAGNPTTTITATANNSGTLTWTSTGSATFDGSGRTLTKTDQRGKVTSIAYTPAEGGVLSKTVTTNPKSQTSTIEVEPARGKAVLTTDVGGRRTEMAYDALGRLVSGWLPGRPRSGLPSMEYTYLQRTDGPSAITSRKLVDSGAALNQIVAVELYDAFGKVRQTQTETASNKRQVIDAFYDSHGWEVRANKRYLTAGAPSTTFVAVDASTVDDRTATAYDGFGRETLKTSYQGTTKVAETRTVYGGDRTTVVPPPGGTTETAVTDTRGRKVQQLRYSAPPTINGNVVSGGTAQSTTYRYTATGLMDRITDNAGNTWSYDFDFLGRKTSQTDPDSGTSTVAYDLAGLVTTTTDARGRSLAHEYDDLGRKTATYSGTVPNPNNKLATFTYDGATNGAGKPYTATRYTADGTFITAVTMYDTAGNPNRQVTQVPAAVTGLNGTYTTNYAYTTTGQVSSITPANGGGLPGETISIGYDRFGKPTSAAGYNTYVLDSTYTDYGEALQYTLGPSNNKAWLSYDYDAHTRRPIGINLSVQAAAAQSVDDTRYTYDAVGNITKSINTRGDGVGATTRTQCYGYDALNRLEKAWTATDACAAAPSSSTVGGPDAYWLSWSFDSIGLRAQQVKHGVGGNGDTTTNYAYQAGKVHALSGTTTTGPSGTTTQSFGYDTAGNTTTRGDQTLTWDDEARLSKVTTPTGSTSYTYDADGSQLLRRTATETTLFLPGQELARDNTTGVVTGTRYYTHNGTRVAQRVGGGNPVYLVGDLQGTSSVAVNSVGFAVTRRTMDPYGNPIGGVTNGPWPNQRGFLDQPVDQTTGLTDMGARKYDPVTGRFLSVDPVLDENDPDQLCGYSYASNNPVSKSDATGLMAIVIGIGAKGVDEAQRIVGDLQAHGFQNYRTAQISKLSGVFLNRWSAQGPYNASSLVPFVIYFVTFVRWADCSPAKPASKPAFRPNPLDRKQQAAWNAKHPEPPPTPADRSVREQLRDMLVAFTGVDDLVSCFKDGDWASCAGFFGPMAVGGAAGWAGKKIMQGASKGVRGVRSSAGHSQADNVIPGGRSDGETVFSGHGYFDEENGEAVVPEGTTLHMYTKHGGFVDDDDIIPVEMGARVKPTETFRPGDRLPNYTLDSPDELWVVSGSYTVDGPTLLSELLRPNMGICHWAACREI</sequence>
<evidence type="ECO:0000313" key="3">
    <source>
        <dbReference type="EMBL" id="PPK67434.1"/>
    </source>
</evidence>
<dbReference type="PANTHER" id="PTHR32305:SF17">
    <property type="entry name" value="TRNA NUCLEASE WAPA"/>
    <property type="match status" value="1"/>
</dbReference>
<reference evidence="3 4" key="1">
    <citation type="submission" date="2018-02" db="EMBL/GenBank/DDBJ databases">
        <title>Genomic Encyclopedia of Archaeal and Bacterial Type Strains, Phase II (KMG-II): from individual species to whole genera.</title>
        <authorList>
            <person name="Goeker M."/>
        </authorList>
    </citation>
    <scope>NUCLEOTIDE SEQUENCE [LARGE SCALE GENOMIC DNA]</scope>
    <source>
        <strain evidence="3 4">YU 961-1</strain>
    </source>
</reference>
<dbReference type="Pfam" id="PF21527">
    <property type="entry name" value="Stv"/>
    <property type="match status" value="1"/>
</dbReference>
<evidence type="ECO:0000256" key="1">
    <source>
        <dbReference type="SAM" id="MobiDB-lite"/>
    </source>
</evidence>
<comment type="caution">
    <text evidence="3">The sequence shown here is derived from an EMBL/GenBank/DDBJ whole genome shotgun (WGS) entry which is preliminary data.</text>
</comment>
<dbReference type="NCBIfam" id="TIGR01643">
    <property type="entry name" value="YD_repeat_2x"/>
    <property type="match status" value="3"/>
</dbReference>